<keyword evidence="1" id="KW-1133">Transmembrane helix</keyword>
<dbReference type="EMBL" id="LOMK01000002">
    <property type="protein sequence ID" value="KYN24025.1"/>
    <property type="molecule type" value="Genomic_DNA"/>
</dbReference>
<protein>
    <submittedName>
        <fullName evidence="2">Uncharacterized protein</fullName>
    </submittedName>
</protein>
<name>A0A151JE49_9VIBR</name>
<proteinExistence type="predicted"/>
<reference evidence="3" key="1">
    <citation type="submission" date="2015-12" db="EMBL/GenBank/DDBJ databases">
        <authorList>
            <person name="Tarr C.L."/>
            <person name="Gladney L.M."/>
        </authorList>
    </citation>
    <scope>NUCLEOTIDE SEQUENCE [LARGE SCALE GENOMIC DNA]</scope>
    <source>
        <strain evidence="3">2756-81</strain>
    </source>
</reference>
<evidence type="ECO:0000256" key="1">
    <source>
        <dbReference type="SAM" id="Phobius"/>
    </source>
</evidence>
<keyword evidence="1" id="KW-0472">Membrane</keyword>
<accession>A0A151JE49</accession>
<comment type="caution">
    <text evidence="2">The sequence shown here is derived from an EMBL/GenBank/DDBJ whole genome shotgun (WGS) entry which is preliminary data.</text>
</comment>
<sequence length="177" mass="19976">MNTFVIETVLLILLGMFAVLVALQLWLWLRPYLYDLLLPADFRFTVRNLLATLNQVKPRGEIRAEYAARLGELMQPNLAQRQKVLAVTQLFTEVTQNHPISLNSPKDQVIVEQSAQQLQHLAQQMSKQPKPLCHAISAHFYCAACVWLCQLILAQTPDNEQDKGISAPEQSVGDLLS</sequence>
<organism evidence="2 3">
    <name type="scientific">Vibrio cidicii</name>
    <dbReference type="NCBI Taxonomy" id="1763883"/>
    <lineage>
        <taxon>Bacteria</taxon>
        <taxon>Pseudomonadati</taxon>
        <taxon>Pseudomonadota</taxon>
        <taxon>Gammaproteobacteria</taxon>
        <taxon>Vibrionales</taxon>
        <taxon>Vibrionaceae</taxon>
        <taxon>Vibrio</taxon>
    </lineage>
</organism>
<dbReference type="Proteomes" id="UP000075349">
    <property type="component" value="Unassembled WGS sequence"/>
</dbReference>
<dbReference type="AlphaFoldDB" id="A0A151JE49"/>
<gene>
    <name evidence="2" type="ORF">AUQ44_19775</name>
</gene>
<keyword evidence="1" id="KW-0812">Transmembrane</keyword>
<evidence type="ECO:0000313" key="2">
    <source>
        <dbReference type="EMBL" id="KYN24025.1"/>
    </source>
</evidence>
<evidence type="ECO:0000313" key="3">
    <source>
        <dbReference type="Proteomes" id="UP000075349"/>
    </source>
</evidence>
<feature type="transmembrane region" description="Helical" evidence="1">
    <location>
        <begin position="6"/>
        <end position="29"/>
    </location>
</feature>